<dbReference type="Pfam" id="PF00251">
    <property type="entry name" value="Glyco_hydro_32N"/>
    <property type="match status" value="1"/>
</dbReference>
<evidence type="ECO:0000313" key="5">
    <source>
        <dbReference type="EMBL" id="QDU53854.1"/>
    </source>
</evidence>
<keyword evidence="3" id="KW-0326">Glycosidase</keyword>
<dbReference type="PANTHER" id="PTHR35279:SF1">
    <property type="entry name" value="ARABINANASE_LEVANSUCRASE_INVERTASE"/>
    <property type="match status" value="1"/>
</dbReference>
<proteinExistence type="inferred from homology"/>
<evidence type="ECO:0000259" key="4">
    <source>
        <dbReference type="Pfam" id="PF00251"/>
    </source>
</evidence>
<comment type="similarity">
    <text evidence="1">Belongs to the glycosyl hydrolase 32 family.</text>
</comment>
<dbReference type="KEGG" id="amuc:Pan181_00320"/>
<evidence type="ECO:0000313" key="6">
    <source>
        <dbReference type="Proteomes" id="UP000315750"/>
    </source>
</evidence>
<dbReference type="OrthoDB" id="9759709at2"/>
<gene>
    <name evidence="5" type="ORF">Pan181_00320</name>
</gene>
<dbReference type="PANTHER" id="PTHR35279">
    <property type="match status" value="1"/>
</dbReference>
<dbReference type="Gene3D" id="2.115.10.20">
    <property type="entry name" value="Glycosyl hydrolase domain, family 43"/>
    <property type="match status" value="3"/>
</dbReference>
<protein>
    <recommendedName>
        <fullName evidence="4">Glycosyl hydrolase family 32 N-terminal domain-containing protein</fullName>
    </recommendedName>
</protein>
<accession>A0A518AGM2</accession>
<sequence length="376" mass="42600">MVLELSPYRIVSLIVLSIAFWSVAVTSHCAETSTPLDSTAIDQETVERWSAPLRGWHHYPDHVIPSQPPIVGHEDVKMTDVPTVFQLPGEKKWYMTYIGFDGKGYQSFVAESDDLVHWTNHRLAMGYGPKDEFDHGGVVLGAYLYESYDIKAARTLKKKDGKFWSLYGAYPRQGGYELRPGYEGVATSNDGIHWAREQDEPILSVFQQDCGEWEKSCIYQPWLLEHDGRYYDFYNAANGKIEQTGLAFSEDLLVWKRYSHNPVIPVGPQGSYNQEFSSDPKVFRDGNHWVNLFFGVGKDGAHIMAAYSRDLLHWTVDPEPLYKAGANPSGLDKQYAHKVSLVWNPANETFYLFYNAVGNQGRGIGLITSKPLVVEE</sequence>
<dbReference type="GO" id="GO:0016798">
    <property type="term" value="F:hydrolase activity, acting on glycosyl bonds"/>
    <property type="evidence" value="ECO:0007669"/>
    <property type="project" value="UniProtKB-KW"/>
</dbReference>
<dbReference type="InterPro" id="IPR023296">
    <property type="entry name" value="Glyco_hydro_beta-prop_sf"/>
</dbReference>
<evidence type="ECO:0000256" key="3">
    <source>
        <dbReference type="ARBA" id="ARBA00023295"/>
    </source>
</evidence>
<reference evidence="5 6" key="1">
    <citation type="submission" date="2019-02" db="EMBL/GenBank/DDBJ databases">
        <title>Deep-cultivation of Planctomycetes and their phenomic and genomic characterization uncovers novel biology.</title>
        <authorList>
            <person name="Wiegand S."/>
            <person name="Jogler M."/>
            <person name="Boedeker C."/>
            <person name="Pinto D."/>
            <person name="Vollmers J."/>
            <person name="Rivas-Marin E."/>
            <person name="Kohn T."/>
            <person name="Peeters S.H."/>
            <person name="Heuer A."/>
            <person name="Rast P."/>
            <person name="Oberbeckmann S."/>
            <person name="Bunk B."/>
            <person name="Jeske O."/>
            <person name="Meyerdierks A."/>
            <person name="Storesund J.E."/>
            <person name="Kallscheuer N."/>
            <person name="Luecker S."/>
            <person name="Lage O.M."/>
            <person name="Pohl T."/>
            <person name="Merkel B.J."/>
            <person name="Hornburger P."/>
            <person name="Mueller R.-W."/>
            <person name="Bruemmer F."/>
            <person name="Labrenz M."/>
            <person name="Spormann A.M."/>
            <person name="Op den Camp H."/>
            <person name="Overmann J."/>
            <person name="Amann R."/>
            <person name="Jetten M.S.M."/>
            <person name="Mascher T."/>
            <person name="Medema M.H."/>
            <person name="Devos D.P."/>
            <person name="Kaster A.-K."/>
            <person name="Ovreas L."/>
            <person name="Rohde M."/>
            <person name="Galperin M.Y."/>
            <person name="Jogler C."/>
        </authorList>
    </citation>
    <scope>NUCLEOTIDE SEQUENCE [LARGE SCALE GENOMIC DNA]</scope>
    <source>
        <strain evidence="5 6">Pan181</strain>
    </source>
</reference>
<keyword evidence="2" id="KW-0378">Hydrolase</keyword>
<dbReference type="Proteomes" id="UP000315750">
    <property type="component" value="Chromosome"/>
</dbReference>
<dbReference type="SUPFAM" id="SSF75005">
    <property type="entry name" value="Arabinanase/levansucrase/invertase"/>
    <property type="match status" value="2"/>
</dbReference>
<evidence type="ECO:0000256" key="1">
    <source>
        <dbReference type="ARBA" id="ARBA00009902"/>
    </source>
</evidence>
<dbReference type="EMBL" id="CP036278">
    <property type="protein sequence ID" value="QDU53854.1"/>
    <property type="molecule type" value="Genomic_DNA"/>
</dbReference>
<dbReference type="InterPro" id="IPR013148">
    <property type="entry name" value="Glyco_hydro_32_N"/>
</dbReference>
<evidence type="ECO:0000256" key="2">
    <source>
        <dbReference type="ARBA" id="ARBA00022801"/>
    </source>
</evidence>
<name>A0A518AGM2_9BACT</name>
<keyword evidence="6" id="KW-1185">Reference proteome</keyword>
<organism evidence="5 6">
    <name type="scientific">Aeoliella mucimassa</name>
    <dbReference type="NCBI Taxonomy" id="2527972"/>
    <lineage>
        <taxon>Bacteria</taxon>
        <taxon>Pseudomonadati</taxon>
        <taxon>Planctomycetota</taxon>
        <taxon>Planctomycetia</taxon>
        <taxon>Pirellulales</taxon>
        <taxon>Lacipirellulaceae</taxon>
        <taxon>Aeoliella</taxon>
    </lineage>
</organism>
<feature type="domain" description="Glycosyl hydrolase family 32 N-terminal" evidence="4">
    <location>
        <begin position="186"/>
        <end position="323"/>
    </location>
</feature>
<dbReference type="AlphaFoldDB" id="A0A518AGM2"/>